<dbReference type="Pfam" id="PF02771">
    <property type="entry name" value="Acyl-CoA_dh_N"/>
    <property type="match status" value="1"/>
</dbReference>
<evidence type="ECO:0000313" key="10">
    <source>
        <dbReference type="EMBL" id="KFM56550.1"/>
    </source>
</evidence>
<evidence type="ECO:0000256" key="6">
    <source>
        <dbReference type="RuleBase" id="RU362125"/>
    </source>
</evidence>
<dbReference type="Pfam" id="PF00441">
    <property type="entry name" value="Acyl-CoA_dh_1"/>
    <property type="match status" value="1"/>
</dbReference>
<evidence type="ECO:0000259" key="7">
    <source>
        <dbReference type="Pfam" id="PF00441"/>
    </source>
</evidence>
<dbReference type="FunFam" id="2.40.110.10:FF:000002">
    <property type="entry name" value="Acyl-CoA dehydrogenase fadE12"/>
    <property type="match status" value="1"/>
</dbReference>
<name>A0A087SUL1_STEMI</name>
<dbReference type="InterPro" id="IPR013786">
    <property type="entry name" value="AcylCoA_DH/ox_N"/>
</dbReference>
<dbReference type="STRING" id="407821.A0A087SUL1"/>
<feature type="domain" description="Acyl-CoA dehydrogenase/oxidase N-terminal" evidence="9">
    <location>
        <begin position="40"/>
        <end position="154"/>
    </location>
</feature>
<dbReference type="AlphaFoldDB" id="A0A087SUL1"/>
<dbReference type="GO" id="GO:0033539">
    <property type="term" value="P:fatty acid beta-oxidation using acyl-CoA dehydrogenase"/>
    <property type="evidence" value="ECO:0007669"/>
    <property type="project" value="TreeGrafter"/>
</dbReference>
<comment type="cofactor">
    <cofactor evidence="1 6">
        <name>FAD</name>
        <dbReference type="ChEBI" id="CHEBI:57692"/>
    </cofactor>
</comment>
<dbReference type="SUPFAM" id="SSF56645">
    <property type="entry name" value="Acyl-CoA dehydrogenase NM domain-like"/>
    <property type="match status" value="1"/>
</dbReference>
<dbReference type="OMA" id="YQCEKMG"/>
<comment type="similarity">
    <text evidence="2 6">Belongs to the acyl-CoA dehydrogenase family.</text>
</comment>
<dbReference type="Gene3D" id="2.40.110.10">
    <property type="entry name" value="Butyryl-CoA Dehydrogenase, subunit A, domain 2"/>
    <property type="match status" value="1"/>
</dbReference>
<dbReference type="PANTHER" id="PTHR48083:SF6">
    <property type="entry name" value="ACYL-COA DEHYDROGENASE 6"/>
    <property type="match status" value="1"/>
</dbReference>
<dbReference type="Gene3D" id="1.20.140.10">
    <property type="entry name" value="Butyryl-CoA Dehydrogenase, subunit A, domain 3"/>
    <property type="match status" value="1"/>
</dbReference>
<evidence type="ECO:0000256" key="5">
    <source>
        <dbReference type="ARBA" id="ARBA00023002"/>
    </source>
</evidence>
<organism evidence="10 11">
    <name type="scientific">Stegodyphus mimosarum</name>
    <name type="common">African social velvet spider</name>
    <dbReference type="NCBI Taxonomy" id="407821"/>
    <lineage>
        <taxon>Eukaryota</taxon>
        <taxon>Metazoa</taxon>
        <taxon>Ecdysozoa</taxon>
        <taxon>Arthropoda</taxon>
        <taxon>Chelicerata</taxon>
        <taxon>Arachnida</taxon>
        <taxon>Araneae</taxon>
        <taxon>Araneomorphae</taxon>
        <taxon>Entelegynae</taxon>
        <taxon>Eresoidea</taxon>
        <taxon>Eresidae</taxon>
        <taxon>Stegodyphus</taxon>
    </lineage>
</organism>
<keyword evidence="4 6" id="KW-0274">FAD</keyword>
<reference evidence="10 11" key="1">
    <citation type="submission" date="2013-11" db="EMBL/GenBank/DDBJ databases">
        <title>Genome sequencing of Stegodyphus mimosarum.</title>
        <authorList>
            <person name="Bechsgaard J."/>
        </authorList>
    </citation>
    <scope>NUCLEOTIDE SEQUENCE [LARGE SCALE GENOMIC DNA]</scope>
</reference>
<keyword evidence="11" id="KW-1185">Reference proteome</keyword>
<feature type="non-terminal residue" evidence="10">
    <location>
        <position position="419"/>
    </location>
</feature>
<keyword evidence="5 6" id="KW-0560">Oxidoreductase</keyword>
<dbReference type="InterPro" id="IPR046373">
    <property type="entry name" value="Acyl-CoA_Oxase/DH_mid-dom_sf"/>
</dbReference>
<evidence type="ECO:0000256" key="4">
    <source>
        <dbReference type="ARBA" id="ARBA00022827"/>
    </source>
</evidence>
<evidence type="ECO:0000256" key="3">
    <source>
        <dbReference type="ARBA" id="ARBA00022630"/>
    </source>
</evidence>
<dbReference type="GO" id="GO:0005737">
    <property type="term" value="C:cytoplasm"/>
    <property type="evidence" value="ECO:0007669"/>
    <property type="project" value="TreeGrafter"/>
</dbReference>
<dbReference type="Proteomes" id="UP000054359">
    <property type="component" value="Unassembled WGS sequence"/>
</dbReference>
<dbReference type="EMBL" id="KK112020">
    <property type="protein sequence ID" value="KFM56550.1"/>
    <property type="molecule type" value="Genomic_DNA"/>
</dbReference>
<feature type="domain" description="Acyl-CoA dehydrogenase/oxidase C-terminal" evidence="7">
    <location>
        <begin position="264"/>
        <end position="412"/>
    </location>
</feature>
<evidence type="ECO:0000313" key="11">
    <source>
        <dbReference type="Proteomes" id="UP000054359"/>
    </source>
</evidence>
<dbReference type="OrthoDB" id="10262177at2759"/>
<evidence type="ECO:0000259" key="8">
    <source>
        <dbReference type="Pfam" id="PF02770"/>
    </source>
</evidence>
<dbReference type="PANTHER" id="PTHR48083">
    <property type="entry name" value="MEDIUM-CHAIN SPECIFIC ACYL-COA DEHYDROGENASE, MITOCHONDRIAL-RELATED"/>
    <property type="match status" value="1"/>
</dbReference>
<sequence>MQFIMFKISSTVLKVFFNTDVKYFHLTSRYRSLTSLNLFTREHDEMRKTVNKIIEKDINPFVDEWEKANKYPAKQVFQKLGNAGLLGITRPTQYGGLGLDYSFTVAFLEELSNINCSGVPMSIAVQTDMATPALARFGSEELKQEFLAPTIAGDKVACIGVSEVHCGSDVASISTKAARKGDDLIINGGKMWITNGTQADWMCMLANTRDGPPHKNKSLICVPLNLPGISFNIIHKLGTCSSDTAQFFFEDVKVPAKNIIGEEGMGFIYQMLQFQDERLAAVIGVPPRLSQIIQATVDYCKERKAFGQPIINNQVIHYTLAELRSEVEALRSLIYRAAAMMIDGQDVTLLASMAKLKAGRLAREGTDKCLQFWGGMGYTSDVNISRAFRDARLISIAGGSDEIMLSIISKFMGTLPKTK</sequence>
<dbReference type="Gene3D" id="1.10.540.10">
    <property type="entry name" value="Acyl-CoA dehydrogenase/oxidase, N-terminal domain"/>
    <property type="match status" value="1"/>
</dbReference>
<dbReference type="InterPro" id="IPR006089">
    <property type="entry name" value="Acyl-CoA_DH_CS"/>
</dbReference>
<dbReference type="InterPro" id="IPR006091">
    <property type="entry name" value="Acyl-CoA_Oxase/DH_mid-dom"/>
</dbReference>
<accession>A0A087SUL1</accession>
<keyword evidence="3 6" id="KW-0285">Flavoprotein</keyword>
<dbReference type="InterPro" id="IPR009075">
    <property type="entry name" value="AcylCo_DH/oxidase_C"/>
</dbReference>
<dbReference type="SUPFAM" id="SSF47203">
    <property type="entry name" value="Acyl-CoA dehydrogenase C-terminal domain-like"/>
    <property type="match status" value="1"/>
</dbReference>
<evidence type="ECO:0000256" key="1">
    <source>
        <dbReference type="ARBA" id="ARBA00001974"/>
    </source>
</evidence>
<dbReference type="GO" id="GO:0050660">
    <property type="term" value="F:flavin adenine dinucleotide binding"/>
    <property type="evidence" value="ECO:0007669"/>
    <property type="project" value="InterPro"/>
</dbReference>
<evidence type="ECO:0000256" key="2">
    <source>
        <dbReference type="ARBA" id="ARBA00009347"/>
    </source>
</evidence>
<gene>
    <name evidence="10" type="ORF">X975_05836</name>
</gene>
<dbReference type="PROSITE" id="PS00073">
    <property type="entry name" value="ACYL_COA_DH_2"/>
    <property type="match status" value="1"/>
</dbReference>
<proteinExistence type="inferred from homology"/>
<dbReference type="GO" id="GO:0003995">
    <property type="term" value="F:acyl-CoA dehydrogenase activity"/>
    <property type="evidence" value="ECO:0007669"/>
    <property type="project" value="InterPro"/>
</dbReference>
<dbReference type="InterPro" id="IPR009100">
    <property type="entry name" value="AcylCoA_DH/oxidase_NM_dom_sf"/>
</dbReference>
<dbReference type="InterPro" id="IPR037069">
    <property type="entry name" value="AcylCoA_DH/ox_N_sf"/>
</dbReference>
<dbReference type="InterPro" id="IPR036250">
    <property type="entry name" value="AcylCo_DH-like_C"/>
</dbReference>
<evidence type="ECO:0000259" key="9">
    <source>
        <dbReference type="Pfam" id="PF02771"/>
    </source>
</evidence>
<dbReference type="Pfam" id="PF02770">
    <property type="entry name" value="Acyl-CoA_dh_M"/>
    <property type="match status" value="1"/>
</dbReference>
<feature type="domain" description="Acyl-CoA oxidase/dehydrogenase middle" evidence="8">
    <location>
        <begin position="158"/>
        <end position="252"/>
    </location>
</feature>
<dbReference type="InterPro" id="IPR050741">
    <property type="entry name" value="Acyl-CoA_dehydrogenase"/>
</dbReference>
<protein>
    <submittedName>
        <fullName evidence="10">Putative acyl coa dehydrogenase 6</fullName>
    </submittedName>
</protein>